<comment type="subcellular location">
    <subcellularLocation>
        <location evidence="2">Cytoplasm</location>
    </subcellularLocation>
</comment>
<evidence type="ECO:0000256" key="9">
    <source>
        <dbReference type="PROSITE-ProRule" id="PRU00277"/>
    </source>
</evidence>
<gene>
    <name evidence="12" type="ORF">THFILI_04435</name>
</gene>
<dbReference type="SUPFAM" id="SSF54534">
    <property type="entry name" value="FKBP-like"/>
    <property type="match status" value="1"/>
</dbReference>
<organism evidence="12 13">
    <name type="scientific">Thermus filiformis</name>
    <dbReference type="NCBI Taxonomy" id="276"/>
    <lineage>
        <taxon>Bacteria</taxon>
        <taxon>Thermotogati</taxon>
        <taxon>Deinococcota</taxon>
        <taxon>Deinococci</taxon>
        <taxon>Thermales</taxon>
        <taxon>Thermaceae</taxon>
        <taxon>Thermus</taxon>
    </lineage>
</organism>
<dbReference type="PANTHER" id="PTHR47861:SF3">
    <property type="entry name" value="FKBP-TYPE PEPTIDYL-PROLYL CIS-TRANS ISOMERASE SLYD"/>
    <property type="match status" value="1"/>
</dbReference>
<evidence type="ECO:0000256" key="7">
    <source>
        <dbReference type="ARBA" id="ARBA00023235"/>
    </source>
</evidence>
<dbReference type="GO" id="GO:0042026">
    <property type="term" value="P:protein refolding"/>
    <property type="evidence" value="ECO:0007669"/>
    <property type="project" value="UniProtKB-ARBA"/>
</dbReference>
<evidence type="ECO:0000256" key="1">
    <source>
        <dbReference type="ARBA" id="ARBA00000971"/>
    </source>
</evidence>
<dbReference type="GO" id="GO:0005737">
    <property type="term" value="C:cytoplasm"/>
    <property type="evidence" value="ECO:0007669"/>
    <property type="project" value="UniProtKB-SubCell"/>
</dbReference>
<evidence type="ECO:0000259" key="11">
    <source>
        <dbReference type="PROSITE" id="PS50059"/>
    </source>
</evidence>
<proteinExistence type="inferred from homology"/>
<evidence type="ECO:0000313" key="12">
    <source>
        <dbReference type="EMBL" id="KGQ22266.1"/>
    </source>
</evidence>
<dbReference type="STRING" id="276.THFILI_04435"/>
<dbReference type="EC" id="5.2.1.8" evidence="10"/>
<keyword evidence="7 9" id="KW-0413">Isomerase</keyword>
<dbReference type="PANTHER" id="PTHR47861">
    <property type="entry name" value="FKBP-TYPE PEPTIDYL-PROLYL CIS-TRANS ISOMERASE SLYD"/>
    <property type="match status" value="1"/>
</dbReference>
<name>A0A0A2WQ37_THEFI</name>
<dbReference type="Gene3D" id="3.10.50.40">
    <property type="match status" value="1"/>
</dbReference>
<evidence type="ECO:0000256" key="4">
    <source>
        <dbReference type="ARBA" id="ARBA00022490"/>
    </source>
</evidence>
<dbReference type="Proteomes" id="UP000030364">
    <property type="component" value="Unassembled WGS sequence"/>
</dbReference>
<dbReference type="PATRIC" id="fig|276.5.peg.923"/>
<evidence type="ECO:0000256" key="3">
    <source>
        <dbReference type="ARBA" id="ARBA00006577"/>
    </source>
</evidence>
<keyword evidence="4" id="KW-0963">Cytoplasm</keyword>
<accession>A0A0A2WQ37</accession>
<dbReference type="InterPro" id="IPR001179">
    <property type="entry name" value="PPIase_FKBP_dom"/>
</dbReference>
<dbReference type="EMBL" id="JPSL02000038">
    <property type="protein sequence ID" value="KGQ22266.1"/>
    <property type="molecule type" value="Genomic_DNA"/>
</dbReference>
<comment type="function">
    <text evidence="8">Also involved in hydrogenase metallocenter assembly, probably by participating in the nickel insertion step. This function in hydrogenase biosynthesis requires chaperone activity and the presence of the metal-binding domain, but not PPIase activity.</text>
</comment>
<dbReference type="PROSITE" id="PS50059">
    <property type="entry name" value="FKBP_PPIASE"/>
    <property type="match status" value="1"/>
</dbReference>
<evidence type="ECO:0000313" key="13">
    <source>
        <dbReference type="Proteomes" id="UP000030364"/>
    </source>
</evidence>
<evidence type="ECO:0000256" key="2">
    <source>
        <dbReference type="ARBA" id="ARBA00004496"/>
    </source>
</evidence>
<sequence length="155" mass="16991">MKVEQDKVVTIRYTLEVEGEVLDQGELSYLHGHQNIIQGLEEALEGREEGEVVQAQVAPEKGYGPHDPEGVQVVPLSAFPEDAEVVPGAQFYAQDMEGNPMPLTVVAVEGEEVTIDFNHPLAGKTLDFQVEILKVRPATPEELEHGHVHEGGHSH</sequence>
<comment type="catalytic activity">
    <reaction evidence="1 9 10">
        <text>[protein]-peptidylproline (omega=180) = [protein]-peptidylproline (omega=0)</text>
        <dbReference type="Rhea" id="RHEA:16237"/>
        <dbReference type="Rhea" id="RHEA-COMP:10747"/>
        <dbReference type="Rhea" id="RHEA-COMP:10748"/>
        <dbReference type="ChEBI" id="CHEBI:83833"/>
        <dbReference type="ChEBI" id="CHEBI:83834"/>
        <dbReference type="EC" id="5.2.1.8"/>
    </reaction>
</comment>
<keyword evidence="6" id="KW-0143">Chaperone</keyword>
<feature type="domain" description="PPIase FKBP-type" evidence="11">
    <location>
        <begin position="6"/>
        <end position="95"/>
    </location>
</feature>
<reference evidence="12 13" key="1">
    <citation type="journal article" date="2015" name="Genome Announc.">
        <title>Draft Genome Sequence of the Thermophile Thermus filiformis ATCC 43280, Producer of Carotenoid-(Di)glucoside-Branched Fatty Acid (Di)esters and Source of Hyperthermostable Enzymes of Biotechnological Interest.</title>
        <authorList>
            <person name="Mandelli F."/>
            <person name="Oliveira Ramires B."/>
            <person name="Couger M.B."/>
            <person name="Paixao D.A."/>
            <person name="Camilo C.M."/>
            <person name="Polikarpov I."/>
            <person name="Prade R."/>
            <person name="Riano-Pachon D.M."/>
            <person name="Squina F.M."/>
        </authorList>
    </citation>
    <scope>NUCLEOTIDE SEQUENCE [LARGE SCALE GENOMIC DNA]</scope>
    <source>
        <strain evidence="12 13">ATCC 43280</strain>
    </source>
</reference>
<evidence type="ECO:0000256" key="10">
    <source>
        <dbReference type="RuleBase" id="RU003915"/>
    </source>
</evidence>
<keyword evidence="13" id="KW-1185">Reference proteome</keyword>
<evidence type="ECO:0000256" key="6">
    <source>
        <dbReference type="ARBA" id="ARBA00023186"/>
    </source>
</evidence>
<comment type="caution">
    <text evidence="12">The sequence shown here is derived from an EMBL/GenBank/DDBJ whole genome shotgun (WGS) entry which is preliminary data.</text>
</comment>
<evidence type="ECO:0000256" key="5">
    <source>
        <dbReference type="ARBA" id="ARBA00023110"/>
    </source>
</evidence>
<dbReference type="RefSeq" id="WP_038063283.1">
    <property type="nucleotide sequence ID" value="NZ_JPSL02000038.1"/>
</dbReference>
<dbReference type="GO" id="GO:0003755">
    <property type="term" value="F:peptidyl-prolyl cis-trans isomerase activity"/>
    <property type="evidence" value="ECO:0007669"/>
    <property type="project" value="UniProtKB-UniRule"/>
</dbReference>
<evidence type="ECO:0000256" key="8">
    <source>
        <dbReference type="ARBA" id="ARBA00037071"/>
    </source>
</evidence>
<dbReference type="InterPro" id="IPR046357">
    <property type="entry name" value="PPIase_dom_sf"/>
</dbReference>
<comment type="similarity">
    <text evidence="3 10">Belongs to the FKBP-type PPIase family.</text>
</comment>
<keyword evidence="5 9" id="KW-0697">Rotamase</keyword>
<dbReference type="AlphaFoldDB" id="A0A0A2WQ37"/>
<protein>
    <recommendedName>
        <fullName evidence="10">Peptidyl-prolyl cis-trans isomerase</fullName>
        <ecNumber evidence="10">5.2.1.8</ecNumber>
    </recommendedName>
</protein>
<dbReference type="OrthoDB" id="280278at2"/>
<dbReference type="Pfam" id="PF00254">
    <property type="entry name" value="FKBP_C"/>
    <property type="match status" value="1"/>
</dbReference>